<keyword evidence="2" id="KW-1185">Reference proteome</keyword>
<dbReference type="EMBL" id="KV898494">
    <property type="protein sequence ID" value="OON16171.1"/>
    <property type="molecule type" value="Genomic_DNA"/>
</dbReference>
<reference evidence="1 2" key="1">
    <citation type="submission" date="2015-03" db="EMBL/GenBank/DDBJ databases">
        <title>Draft genome of the nematode, Opisthorchis viverrini.</title>
        <authorList>
            <person name="Mitreva M."/>
        </authorList>
    </citation>
    <scope>NUCLEOTIDE SEQUENCE [LARGE SCALE GENOMIC DNA]</scope>
    <source>
        <strain evidence="1">Khon Kaen</strain>
    </source>
</reference>
<gene>
    <name evidence="1" type="ORF">X801_08019</name>
</gene>
<name>A0A1S8WP51_OPIVI</name>
<sequence>MKGDLACRRVENLRPAQNMAWNGNKFGKSEEEAARLLQHLEPACTKSQSLNFGKKSGNAQQAFTCYTCTDCQLPIDENTAKSGSTCGACK</sequence>
<evidence type="ECO:0000313" key="1">
    <source>
        <dbReference type="EMBL" id="OON16171.1"/>
    </source>
</evidence>
<feature type="non-terminal residue" evidence="1">
    <location>
        <position position="90"/>
    </location>
</feature>
<protein>
    <submittedName>
        <fullName evidence="1">Uncharacterized protein</fullName>
    </submittedName>
</protein>
<proteinExistence type="predicted"/>
<accession>A0A1S8WP51</accession>
<dbReference type="Proteomes" id="UP000243686">
    <property type="component" value="Unassembled WGS sequence"/>
</dbReference>
<evidence type="ECO:0000313" key="2">
    <source>
        <dbReference type="Proteomes" id="UP000243686"/>
    </source>
</evidence>
<dbReference type="AlphaFoldDB" id="A0A1S8WP51"/>
<organism evidence="1 2">
    <name type="scientific">Opisthorchis viverrini</name>
    <name type="common">Southeast Asian liver fluke</name>
    <dbReference type="NCBI Taxonomy" id="6198"/>
    <lineage>
        <taxon>Eukaryota</taxon>
        <taxon>Metazoa</taxon>
        <taxon>Spiralia</taxon>
        <taxon>Lophotrochozoa</taxon>
        <taxon>Platyhelminthes</taxon>
        <taxon>Trematoda</taxon>
        <taxon>Digenea</taxon>
        <taxon>Opisthorchiida</taxon>
        <taxon>Opisthorchiata</taxon>
        <taxon>Opisthorchiidae</taxon>
        <taxon>Opisthorchis</taxon>
    </lineage>
</organism>